<dbReference type="SUPFAM" id="SSF111369">
    <property type="entry name" value="HlyD-like secretion proteins"/>
    <property type="match status" value="1"/>
</dbReference>
<feature type="chain" id="PRO_5014675311" evidence="3">
    <location>
        <begin position="23"/>
        <end position="360"/>
    </location>
</feature>
<comment type="similarity">
    <text evidence="1">Belongs to the membrane fusion protein (MFP) (TC 8.A.1) family.</text>
</comment>
<organism evidence="4 5">
    <name type="scientific">Paracoccus tegillarcae</name>
    <dbReference type="NCBI Taxonomy" id="1529068"/>
    <lineage>
        <taxon>Bacteria</taxon>
        <taxon>Pseudomonadati</taxon>
        <taxon>Pseudomonadota</taxon>
        <taxon>Alphaproteobacteria</taxon>
        <taxon>Rhodobacterales</taxon>
        <taxon>Paracoccaceae</taxon>
        <taxon>Paracoccus</taxon>
    </lineage>
</organism>
<keyword evidence="2" id="KW-0175">Coiled coil</keyword>
<keyword evidence="5" id="KW-1185">Reference proteome</keyword>
<sequence>MRRCLLFIFFAIGLPNPGSVMAETPLAVEFVPVQLADLSDEAALTGTLEARDSVELGFRQGGRVVEVMVEEGDQVTAGQALARTDPVQQDQALLVAEASLASAEATRAQAQQAFDRSRAMLERGVGTRAARDQAQQALSQAEGAVRSANSQVDQARRAVDDTVLRARAASVVTGRNADPGQIVGAAQPVVSLAAFGGFEAVFQTPDLPNLDDAMGARVELHPIDIDAPDMVGKVSEIAPLVDPQYGTVTLRAEVEGVPTNTRLLGTAVRGTVRFPVKSAISVPWTTLTRSGADPAVWLVGEDGTVSLAPVVIERFSNGAVFVGSGLEEGQVVVGAGSQMLYPGRAVVDAALNAETPETNP</sequence>
<evidence type="ECO:0000313" key="5">
    <source>
        <dbReference type="Proteomes" id="UP000233742"/>
    </source>
</evidence>
<dbReference type="Gene3D" id="1.10.287.470">
    <property type="entry name" value="Helix hairpin bin"/>
    <property type="match status" value="1"/>
</dbReference>
<protein>
    <submittedName>
        <fullName evidence="4">Efflux RND transporter periplasmic adaptor subunit</fullName>
    </submittedName>
</protein>
<dbReference type="Gene3D" id="2.40.50.100">
    <property type="match status" value="1"/>
</dbReference>
<name>A0A2K9EQ45_9RHOB</name>
<dbReference type="PANTHER" id="PTHR30469:SF38">
    <property type="entry name" value="HLYD FAMILY SECRETION PROTEIN"/>
    <property type="match status" value="1"/>
</dbReference>
<feature type="signal peptide" evidence="3">
    <location>
        <begin position="1"/>
        <end position="22"/>
    </location>
</feature>
<dbReference type="Gene3D" id="2.40.420.20">
    <property type="match status" value="1"/>
</dbReference>
<dbReference type="KEGG" id="paro:CUV01_10640"/>
<gene>
    <name evidence="4" type="ORF">CUV01_10640</name>
</gene>
<dbReference type="InterPro" id="IPR006143">
    <property type="entry name" value="RND_pump_MFP"/>
</dbReference>
<dbReference type="PANTHER" id="PTHR30469">
    <property type="entry name" value="MULTIDRUG RESISTANCE PROTEIN MDTA"/>
    <property type="match status" value="1"/>
</dbReference>
<keyword evidence="3" id="KW-0732">Signal</keyword>
<accession>A0A2K9EQ45</accession>
<evidence type="ECO:0000256" key="3">
    <source>
        <dbReference type="SAM" id="SignalP"/>
    </source>
</evidence>
<dbReference type="GO" id="GO:0015562">
    <property type="term" value="F:efflux transmembrane transporter activity"/>
    <property type="evidence" value="ECO:0007669"/>
    <property type="project" value="TreeGrafter"/>
</dbReference>
<proteinExistence type="inferred from homology"/>
<dbReference type="EMBL" id="CP025408">
    <property type="protein sequence ID" value="AUH33785.1"/>
    <property type="molecule type" value="Genomic_DNA"/>
</dbReference>
<dbReference type="NCBIfam" id="TIGR01730">
    <property type="entry name" value="RND_mfp"/>
    <property type="match status" value="1"/>
</dbReference>
<evidence type="ECO:0000256" key="2">
    <source>
        <dbReference type="SAM" id="Coils"/>
    </source>
</evidence>
<dbReference type="AlphaFoldDB" id="A0A2K9EQ45"/>
<dbReference type="OrthoDB" id="9813967at2"/>
<feature type="coiled-coil region" evidence="2">
    <location>
        <begin position="93"/>
        <end position="158"/>
    </location>
</feature>
<evidence type="ECO:0000256" key="1">
    <source>
        <dbReference type="ARBA" id="ARBA00009477"/>
    </source>
</evidence>
<reference evidence="4 5" key="1">
    <citation type="submission" date="2017-12" db="EMBL/GenBank/DDBJ databases">
        <authorList>
            <person name="Hurst M.R.H."/>
        </authorList>
    </citation>
    <scope>NUCLEOTIDE SEQUENCE [LARGE SCALE GENOMIC DNA]</scope>
    <source>
        <strain evidence="4 5">BM15</strain>
    </source>
</reference>
<evidence type="ECO:0000313" key="4">
    <source>
        <dbReference type="EMBL" id="AUH33785.1"/>
    </source>
</evidence>
<dbReference type="GO" id="GO:1990281">
    <property type="term" value="C:efflux pump complex"/>
    <property type="evidence" value="ECO:0007669"/>
    <property type="project" value="TreeGrafter"/>
</dbReference>
<dbReference type="Proteomes" id="UP000233742">
    <property type="component" value="Chromosome"/>
</dbReference>
<dbReference type="Gene3D" id="2.40.30.170">
    <property type="match status" value="1"/>
</dbReference>